<evidence type="ECO:0000256" key="3">
    <source>
        <dbReference type="ARBA" id="ARBA00022679"/>
    </source>
</evidence>
<comment type="similarity">
    <text evidence="1">Belongs to the glycosyltransferase group 1 family. Glycosyltransferase 4 subfamily.</text>
</comment>
<proteinExistence type="inferred from homology"/>
<keyword evidence="3" id="KW-0808">Transferase</keyword>
<evidence type="ECO:0000313" key="7">
    <source>
        <dbReference type="Proteomes" id="UP000646365"/>
    </source>
</evidence>
<comment type="caution">
    <text evidence="6">The sequence shown here is derived from an EMBL/GenBank/DDBJ whole genome shotgun (WGS) entry which is preliminary data.</text>
</comment>
<dbReference type="Pfam" id="PF00534">
    <property type="entry name" value="Glycos_transf_1"/>
    <property type="match status" value="1"/>
</dbReference>
<gene>
    <name evidence="6" type="ORF">GCM10011611_00890</name>
</gene>
<protein>
    <submittedName>
        <fullName evidence="6">Colanic acid biosynthesis glycosyltransferase WcaL</fullName>
    </submittedName>
</protein>
<dbReference type="Pfam" id="PF13579">
    <property type="entry name" value="Glyco_trans_4_4"/>
    <property type="match status" value="1"/>
</dbReference>
<keyword evidence="7" id="KW-1185">Reference proteome</keyword>
<evidence type="ECO:0000313" key="6">
    <source>
        <dbReference type="EMBL" id="GGE99176.1"/>
    </source>
</evidence>
<dbReference type="Proteomes" id="UP000646365">
    <property type="component" value="Unassembled WGS sequence"/>
</dbReference>
<feature type="domain" description="Glycosyltransferase subfamily 4-like N-terminal" evidence="5">
    <location>
        <begin position="31"/>
        <end position="214"/>
    </location>
</feature>
<dbReference type="SUPFAM" id="SSF53756">
    <property type="entry name" value="UDP-Glycosyltransferase/glycogen phosphorylase"/>
    <property type="match status" value="1"/>
</dbReference>
<sequence length="423" mass="46065">MPRDSKTLRIALLLDNYPAISETFIDNQILSLLDRSIDVTILSFGRGVPDASRLHGATRRILEAARLIRIGVPRPRAGRAFDLLYLLAHPIATLRILLRALGAGALPSPYDFIRLVMAAVDLGSQPLGFDHVFCHFAPNGQFGTWLADLGLIRGRLVTFFHGYDFSERVQAQGPDIYRRLFKRGDLFVANTNYTRRRILEIGAPEARTVRVPVGLYPDRFPFRARSGAGGRAVRFLSIGRLVEKKGHVYAIEALALVRAAGVDASLAIIGEGPTRPALEAAIARLDLGGHVELLGRRTQEDVARLADAADIFVLASTSAPSGDVEGQGLVLQEAQALGMPVIASNHNGFPEGLVDGETGVLVPERDPPALAEAMIELARRPERWTPMGSAGSAWVRRHFDQAYLTEQLLILLGEVPHATAEHA</sequence>
<name>A0A8J3E1E2_9PROT</name>
<dbReference type="EMBL" id="BMJQ01000001">
    <property type="protein sequence ID" value="GGE99176.1"/>
    <property type="molecule type" value="Genomic_DNA"/>
</dbReference>
<dbReference type="PANTHER" id="PTHR12526">
    <property type="entry name" value="GLYCOSYLTRANSFERASE"/>
    <property type="match status" value="1"/>
</dbReference>
<dbReference type="GO" id="GO:0016757">
    <property type="term" value="F:glycosyltransferase activity"/>
    <property type="evidence" value="ECO:0007669"/>
    <property type="project" value="UniProtKB-KW"/>
</dbReference>
<accession>A0A8J3E1E2</accession>
<reference evidence="6" key="1">
    <citation type="journal article" date="2014" name="Int. J. Syst. Evol. Microbiol.">
        <title>Complete genome sequence of Corynebacterium casei LMG S-19264T (=DSM 44701T), isolated from a smear-ripened cheese.</title>
        <authorList>
            <consortium name="US DOE Joint Genome Institute (JGI-PGF)"/>
            <person name="Walter F."/>
            <person name="Albersmeier A."/>
            <person name="Kalinowski J."/>
            <person name="Ruckert C."/>
        </authorList>
    </citation>
    <scope>NUCLEOTIDE SEQUENCE</scope>
    <source>
        <strain evidence="6">CGMCC 1.15725</strain>
    </source>
</reference>
<dbReference type="RefSeq" id="WP_189041294.1">
    <property type="nucleotide sequence ID" value="NZ_BMJQ01000001.1"/>
</dbReference>
<reference evidence="6" key="2">
    <citation type="submission" date="2020-09" db="EMBL/GenBank/DDBJ databases">
        <authorList>
            <person name="Sun Q."/>
            <person name="Zhou Y."/>
        </authorList>
    </citation>
    <scope>NUCLEOTIDE SEQUENCE</scope>
    <source>
        <strain evidence="6">CGMCC 1.15725</strain>
    </source>
</reference>
<dbReference type="InterPro" id="IPR028098">
    <property type="entry name" value="Glyco_trans_4-like_N"/>
</dbReference>
<dbReference type="PANTHER" id="PTHR12526:SF640">
    <property type="entry name" value="COLANIC ACID BIOSYNTHESIS GLYCOSYLTRANSFERASE WCAL-RELATED"/>
    <property type="match status" value="1"/>
</dbReference>
<evidence type="ECO:0000259" key="5">
    <source>
        <dbReference type="Pfam" id="PF13579"/>
    </source>
</evidence>
<feature type="domain" description="Glycosyl transferase family 1" evidence="4">
    <location>
        <begin position="223"/>
        <end position="387"/>
    </location>
</feature>
<evidence type="ECO:0000256" key="2">
    <source>
        <dbReference type="ARBA" id="ARBA00022676"/>
    </source>
</evidence>
<keyword evidence="2" id="KW-0328">Glycosyltransferase</keyword>
<dbReference type="InterPro" id="IPR001296">
    <property type="entry name" value="Glyco_trans_1"/>
</dbReference>
<dbReference type="AlphaFoldDB" id="A0A8J3E1E2"/>
<evidence type="ECO:0000256" key="1">
    <source>
        <dbReference type="ARBA" id="ARBA00009481"/>
    </source>
</evidence>
<organism evidence="6 7">
    <name type="scientific">Aliidongia dinghuensis</name>
    <dbReference type="NCBI Taxonomy" id="1867774"/>
    <lineage>
        <taxon>Bacteria</taxon>
        <taxon>Pseudomonadati</taxon>
        <taxon>Pseudomonadota</taxon>
        <taxon>Alphaproteobacteria</taxon>
        <taxon>Rhodospirillales</taxon>
        <taxon>Dongiaceae</taxon>
        <taxon>Aliidongia</taxon>
    </lineage>
</organism>
<evidence type="ECO:0000259" key="4">
    <source>
        <dbReference type="Pfam" id="PF00534"/>
    </source>
</evidence>
<dbReference type="Gene3D" id="3.40.50.2000">
    <property type="entry name" value="Glycogen Phosphorylase B"/>
    <property type="match status" value="2"/>
</dbReference>